<dbReference type="Pfam" id="PF22466">
    <property type="entry name" value="PSF3_N"/>
    <property type="match status" value="1"/>
</dbReference>
<dbReference type="CDD" id="cd11713">
    <property type="entry name" value="GINS_A_psf3"/>
    <property type="match status" value="1"/>
</dbReference>
<dbReference type="SUPFAM" id="SSF160059">
    <property type="entry name" value="PriA/YqbF domain"/>
    <property type="match status" value="1"/>
</dbReference>
<organism evidence="2">
    <name type="scientific">Phaeomonas parva</name>
    <dbReference type="NCBI Taxonomy" id="124430"/>
    <lineage>
        <taxon>Eukaryota</taxon>
        <taxon>Sar</taxon>
        <taxon>Stramenopiles</taxon>
        <taxon>Ochrophyta</taxon>
        <taxon>Pinguiophyceae</taxon>
        <taxon>Pinguiochrysidales</taxon>
        <taxon>Pinguiochrysidaceae</taxon>
        <taxon>Phaeomonas</taxon>
    </lineage>
</organism>
<sequence>MYYDLDDILAEEEKVSAVTNITATRLGFLDPASDEEDLVAATKVDMPIWLARALSAKHMVTLRPPTYLSDKFKDHLTAGPLALNLRDYSPFFYKAGLSVAQSVRSEAILDILRQTYSGERFNQIMDWAFNSCDEDITHFTKNLTHTEQRLFDSGFRTREQVGLWRGGDAKDKYYIASGLKRRRLEG</sequence>
<evidence type="ECO:0000313" key="3">
    <source>
        <dbReference type="EMBL" id="CAD9255503.1"/>
    </source>
</evidence>
<dbReference type="EMBL" id="HBGJ01021367">
    <property type="protein sequence ID" value="CAD9255502.1"/>
    <property type="molecule type" value="Transcribed_RNA"/>
</dbReference>
<dbReference type="GO" id="GO:0000811">
    <property type="term" value="C:GINS complex"/>
    <property type="evidence" value="ECO:0007669"/>
    <property type="project" value="TreeGrafter"/>
</dbReference>
<dbReference type="InterPro" id="IPR038437">
    <property type="entry name" value="GINS_Psf3_sf"/>
</dbReference>
<evidence type="ECO:0000259" key="1">
    <source>
        <dbReference type="Pfam" id="PF22466"/>
    </source>
</evidence>
<protein>
    <recommendedName>
        <fullName evidence="1">DNA replication complex GINS protein PSF3 N-terminal domain-containing protein</fullName>
    </recommendedName>
</protein>
<dbReference type="SUPFAM" id="SSF158573">
    <property type="entry name" value="GINS helical bundle-like"/>
    <property type="match status" value="1"/>
</dbReference>
<gene>
    <name evidence="2" type="ORF">PPAR1163_LOCUS13872</name>
    <name evidence="3" type="ORF">PPAR1163_LOCUS13873</name>
</gene>
<dbReference type="PANTHER" id="PTHR22768:SF0">
    <property type="entry name" value="DNA REPLICATION COMPLEX GINS PROTEIN PSF3"/>
    <property type="match status" value="1"/>
</dbReference>
<dbReference type="Gene3D" id="1.20.58.2050">
    <property type="match status" value="1"/>
</dbReference>
<dbReference type="InterPro" id="IPR010492">
    <property type="entry name" value="GINS_Psf3"/>
</dbReference>
<dbReference type="AlphaFoldDB" id="A0A6U4G7W6"/>
<dbReference type="GO" id="GO:1902975">
    <property type="term" value="P:mitotic DNA replication initiation"/>
    <property type="evidence" value="ECO:0007669"/>
    <property type="project" value="TreeGrafter"/>
</dbReference>
<evidence type="ECO:0000313" key="2">
    <source>
        <dbReference type="EMBL" id="CAD9255502.1"/>
    </source>
</evidence>
<accession>A0A6U4G7W6</accession>
<dbReference type="CDD" id="cd21693">
    <property type="entry name" value="GINS_B_Psf3"/>
    <property type="match status" value="1"/>
</dbReference>
<dbReference type="InterPro" id="IPR036224">
    <property type="entry name" value="GINS_bundle-like_dom_sf"/>
</dbReference>
<dbReference type="EMBL" id="HBGJ01021368">
    <property type="protein sequence ID" value="CAD9255503.1"/>
    <property type="molecule type" value="Transcribed_RNA"/>
</dbReference>
<name>A0A6U4G7W6_9STRA</name>
<dbReference type="PANTHER" id="PTHR22768">
    <property type="entry name" value="DNA REPLICATION COMPLEX GINS PROTEIN PSF3"/>
    <property type="match status" value="1"/>
</dbReference>
<reference evidence="2" key="1">
    <citation type="submission" date="2021-01" db="EMBL/GenBank/DDBJ databases">
        <authorList>
            <person name="Corre E."/>
            <person name="Pelletier E."/>
            <person name="Niang G."/>
            <person name="Scheremetjew M."/>
            <person name="Finn R."/>
            <person name="Kale V."/>
            <person name="Holt S."/>
            <person name="Cochrane G."/>
            <person name="Meng A."/>
            <person name="Brown T."/>
            <person name="Cohen L."/>
        </authorList>
    </citation>
    <scope>NUCLEOTIDE SEQUENCE</scope>
    <source>
        <strain evidence="2">CCMP2877</strain>
    </source>
</reference>
<feature type="domain" description="DNA replication complex GINS protein PSF3 N-terminal" evidence="1">
    <location>
        <begin position="3"/>
        <end position="55"/>
    </location>
</feature>
<proteinExistence type="predicted"/>
<dbReference type="InterPro" id="IPR055221">
    <property type="entry name" value="PSF3_N"/>
</dbReference>